<dbReference type="AlphaFoldDB" id="A0A5N6U1S8"/>
<name>A0A5N6U1S8_ASPAV</name>
<reference evidence="2 3" key="1">
    <citation type="submission" date="2019-04" db="EMBL/GenBank/DDBJ databases">
        <title>Friends and foes A comparative genomics study of 23 Aspergillus species from section Flavi.</title>
        <authorList>
            <consortium name="DOE Joint Genome Institute"/>
            <person name="Kjaerbolling I."/>
            <person name="Vesth T."/>
            <person name="Frisvad J.C."/>
            <person name="Nybo J.L."/>
            <person name="Theobald S."/>
            <person name="Kildgaard S."/>
            <person name="Isbrandt T."/>
            <person name="Kuo A."/>
            <person name="Sato A."/>
            <person name="Lyhne E.K."/>
            <person name="Kogle M.E."/>
            <person name="Wiebenga A."/>
            <person name="Kun R.S."/>
            <person name="Lubbers R.J."/>
            <person name="Makela M.R."/>
            <person name="Barry K."/>
            <person name="Chovatia M."/>
            <person name="Clum A."/>
            <person name="Daum C."/>
            <person name="Haridas S."/>
            <person name="He G."/>
            <person name="LaButti K."/>
            <person name="Lipzen A."/>
            <person name="Mondo S."/>
            <person name="Riley R."/>
            <person name="Salamov A."/>
            <person name="Simmons B.A."/>
            <person name="Magnuson J.K."/>
            <person name="Henrissat B."/>
            <person name="Mortensen U.H."/>
            <person name="Larsen T.O."/>
            <person name="Devries R.P."/>
            <person name="Grigoriev I.V."/>
            <person name="Machida M."/>
            <person name="Baker S.E."/>
            <person name="Andersen M.R."/>
        </authorList>
    </citation>
    <scope>NUCLEOTIDE SEQUENCE [LARGE SCALE GENOMIC DNA]</scope>
    <source>
        <strain evidence="2 3">IBT 18842</strain>
    </source>
</reference>
<feature type="region of interest" description="Disordered" evidence="1">
    <location>
        <begin position="32"/>
        <end position="58"/>
    </location>
</feature>
<sequence>MAFSSEAIIALVTLFVTCPPSFFMIWKCTQRRRSHPTGNRGTSPDQSSSIVPRQRPTQPFQIPLGDITLEAGLYYRSETLG</sequence>
<feature type="compositionally biased region" description="Polar residues" evidence="1">
    <location>
        <begin position="36"/>
        <end position="58"/>
    </location>
</feature>
<evidence type="ECO:0000256" key="1">
    <source>
        <dbReference type="SAM" id="MobiDB-lite"/>
    </source>
</evidence>
<gene>
    <name evidence="2" type="ORF">BDV25DRAFT_137847</name>
</gene>
<dbReference type="OrthoDB" id="4505444at2759"/>
<dbReference type="EMBL" id="ML742052">
    <property type="protein sequence ID" value="KAE8152528.1"/>
    <property type="molecule type" value="Genomic_DNA"/>
</dbReference>
<keyword evidence="3" id="KW-1185">Reference proteome</keyword>
<evidence type="ECO:0000313" key="2">
    <source>
        <dbReference type="EMBL" id="KAE8152528.1"/>
    </source>
</evidence>
<proteinExistence type="predicted"/>
<protein>
    <submittedName>
        <fullName evidence="2">Uncharacterized protein</fullName>
    </submittedName>
</protein>
<accession>A0A5N6U1S8</accession>
<organism evidence="2 3">
    <name type="scientific">Aspergillus avenaceus</name>
    <dbReference type="NCBI Taxonomy" id="36643"/>
    <lineage>
        <taxon>Eukaryota</taxon>
        <taxon>Fungi</taxon>
        <taxon>Dikarya</taxon>
        <taxon>Ascomycota</taxon>
        <taxon>Pezizomycotina</taxon>
        <taxon>Eurotiomycetes</taxon>
        <taxon>Eurotiomycetidae</taxon>
        <taxon>Eurotiales</taxon>
        <taxon>Aspergillaceae</taxon>
        <taxon>Aspergillus</taxon>
        <taxon>Aspergillus subgen. Circumdati</taxon>
    </lineage>
</organism>
<evidence type="ECO:0000313" key="3">
    <source>
        <dbReference type="Proteomes" id="UP000325780"/>
    </source>
</evidence>
<dbReference type="Proteomes" id="UP000325780">
    <property type="component" value="Unassembled WGS sequence"/>
</dbReference>